<protein>
    <submittedName>
        <fullName evidence="3">Glycosyltransferase family 9 protein</fullName>
    </submittedName>
</protein>
<gene>
    <name evidence="3" type="ORF">IBL26_25265</name>
</gene>
<dbReference type="Proteomes" id="UP000626026">
    <property type="component" value="Unassembled WGS sequence"/>
</dbReference>
<keyword evidence="1" id="KW-0328">Glycosyltransferase</keyword>
<dbReference type="PANTHER" id="PTHR30160">
    <property type="entry name" value="TETRAACYLDISACCHARIDE 4'-KINASE-RELATED"/>
    <property type="match status" value="1"/>
</dbReference>
<accession>A0ABR7RU43</accession>
<reference evidence="3 4" key="1">
    <citation type="journal article" date="2013" name="Int. J. Syst. Evol. Microbiol.">
        <title>Roseomonas aerophila sp. nov., isolated from air.</title>
        <authorList>
            <person name="Kim S.J."/>
            <person name="Weon H.Y."/>
            <person name="Ahn J.H."/>
            <person name="Hong S.B."/>
            <person name="Seok S.J."/>
            <person name="Whang K.S."/>
            <person name="Kwon S.W."/>
        </authorList>
    </citation>
    <scope>NUCLEOTIDE SEQUENCE [LARGE SCALE GENOMIC DNA]</scope>
    <source>
        <strain evidence="3 4">NBRC 108923</strain>
    </source>
</reference>
<dbReference type="RefSeq" id="WP_187787259.1">
    <property type="nucleotide sequence ID" value="NZ_JACTVA010000114.1"/>
</dbReference>
<comment type="caution">
    <text evidence="3">The sequence shown here is derived from an EMBL/GenBank/DDBJ whole genome shotgun (WGS) entry which is preliminary data.</text>
</comment>
<dbReference type="PANTHER" id="PTHR30160:SF7">
    <property type="entry name" value="ADP-HEPTOSE--LPS HEPTOSYLTRANSFERASE 2"/>
    <property type="match status" value="1"/>
</dbReference>
<evidence type="ECO:0000313" key="3">
    <source>
        <dbReference type="EMBL" id="MBC9210154.1"/>
    </source>
</evidence>
<evidence type="ECO:0000313" key="4">
    <source>
        <dbReference type="Proteomes" id="UP000626026"/>
    </source>
</evidence>
<dbReference type="EMBL" id="JACTVA010000114">
    <property type="protein sequence ID" value="MBC9210154.1"/>
    <property type="molecule type" value="Genomic_DNA"/>
</dbReference>
<dbReference type="CDD" id="cd03789">
    <property type="entry name" value="GT9_LPS_heptosyltransferase"/>
    <property type="match status" value="1"/>
</dbReference>
<evidence type="ECO:0000256" key="2">
    <source>
        <dbReference type="ARBA" id="ARBA00022679"/>
    </source>
</evidence>
<sequence>VSAKAAIALRRAAAAGGLPPARRRLLWEAGWRAWSIVGARQPELAAQAQFEQAVFSYRLGHMHRAAQELAPLLEDAQAAAKVWLLYSRVLIALNMIPEAQAATERVAALDPAQQSVAYHRQVLPGLLAPAVRRAAPGGLLVAVGGGLGNMLHTGPLIANLARRTGRPVEVAVAEEQPGRLFLFNDPRFVSACHTLGQAVLARRYDTVLVTNCFGDLPVAFDAGRVARSLDWDRFSPTHRLHEAVFNLEAARVLLGVSHAPEDAMRYFVAEVPPPAGTGRRIGLHAGSKGGYWVAKRWPFFPALAAALQARGFEVASFGGPGEHVPGTLDLTGGSLRQMAEGLATCRYVVSNDSGVMNLAHALGLPLTALFGPTDARTRGPLRPGATALAAPNPCEATPEGQRRLREGGCDCIASLSLDRVLGHVLAELAAPAHLAGPRETGSV</sequence>
<proteinExistence type="predicted"/>
<dbReference type="Pfam" id="PF01075">
    <property type="entry name" value="Glyco_transf_9"/>
    <property type="match status" value="1"/>
</dbReference>
<keyword evidence="4" id="KW-1185">Reference proteome</keyword>
<dbReference type="Gene3D" id="3.40.50.2000">
    <property type="entry name" value="Glycogen Phosphorylase B"/>
    <property type="match status" value="1"/>
</dbReference>
<feature type="non-terminal residue" evidence="3">
    <location>
        <position position="1"/>
    </location>
</feature>
<dbReference type="InterPro" id="IPR002201">
    <property type="entry name" value="Glyco_trans_9"/>
</dbReference>
<dbReference type="InterPro" id="IPR051199">
    <property type="entry name" value="LPS_LOS_Heptosyltrfase"/>
</dbReference>
<organism evidence="3 4">
    <name type="scientific">Teichococcus aerophilus</name>
    <dbReference type="NCBI Taxonomy" id="1224513"/>
    <lineage>
        <taxon>Bacteria</taxon>
        <taxon>Pseudomonadati</taxon>
        <taxon>Pseudomonadota</taxon>
        <taxon>Alphaproteobacteria</taxon>
        <taxon>Acetobacterales</taxon>
        <taxon>Roseomonadaceae</taxon>
        <taxon>Roseomonas</taxon>
    </lineage>
</organism>
<name>A0ABR7RU43_9PROT</name>
<keyword evidence="2" id="KW-0808">Transferase</keyword>
<evidence type="ECO:0000256" key="1">
    <source>
        <dbReference type="ARBA" id="ARBA00022676"/>
    </source>
</evidence>
<dbReference type="SUPFAM" id="SSF53756">
    <property type="entry name" value="UDP-Glycosyltransferase/glycogen phosphorylase"/>
    <property type="match status" value="1"/>
</dbReference>